<dbReference type="EMBL" id="SGWQ01000021">
    <property type="protein sequence ID" value="RZS29479.1"/>
    <property type="molecule type" value="Genomic_DNA"/>
</dbReference>
<evidence type="ECO:0000313" key="5">
    <source>
        <dbReference type="EMBL" id="RZS29479.1"/>
    </source>
</evidence>
<dbReference type="PANTHER" id="PTHR30085">
    <property type="entry name" value="AMINO ACID ABC TRANSPORTER PERMEASE"/>
    <property type="match status" value="1"/>
</dbReference>
<dbReference type="Proteomes" id="UP000294257">
    <property type="component" value="Unassembled WGS sequence"/>
</dbReference>
<dbReference type="GO" id="GO:0005576">
    <property type="term" value="C:extracellular region"/>
    <property type="evidence" value="ECO:0007669"/>
    <property type="project" value="TreeGrafter"/>
</dbReference>
<dbReference type="SMART" id="SM00062">
    <property type="entry name" value="PBPb"/>
    <property type="match status" value="1"/>
</dbReference>
<dbReference type="Pfam" id="PF00497">
    <property type="entry name" value="SBP_bac_3"/>
    <property type="match status" value="1"/>
</dbReference>
<dbReference type="PANTHER" id="PTHR30085:SF6">
    <property type="entry name" value="ABC TRANSPORTER GLUTAMINE-BINDING PROTEIN GLNH"/>
    <property type="match status" value="1"/>
</dbReference>
<evidence type="ECO:0000259" key="4">
    <source>
        <dbReference type="SMART" id="SM00062"/>
    </source>
</evidence>
<evidence type="ECO:0000313" key="6">
    <source>
        <dbReference type="Proteomes" id="UP000294257"/>
    </source>
</evidence>
<dbReference type="CDD" id="cd13690">
    <property type="entry name" value="PBP2_GluB"/>
    <property type="match status" value="1"/>
</dbReference>
<name>A0A4Q7KD55_9PSEU</name>
<dbReference type="SUPFAM" id="SSF53850">
    <property type="entry name" value="Periplasmic binding protein-like II"/>
    <property type="match status" value="1"/>
</dbReference>
<comment type="caution">
    <text evidence="5">The sequence shown here is derived from an EMBL/GenBank/DDBJ whole genome shotgun (WGS) entry which is preliminary data.</text>
</comment>
<keyword evidence="6" id="KW-1185">Reference proteome</keyword>
<dbReference type="InterPro" id="IPR001638">
    <property type="entry name" value="Solute-binding_3/MltF_N"/>
</dbReference>
<dbReference type="GO" id="GO:0006865">
    <property type="term" value="P:amino acid transport"/>
    <property type="evidence" value="ECO:0007669"/>
    <property type="project" value="TreeGrafter"/>
</dbReference>
<accession>A0A4Q7KD55</accession>
<dbReference type="GO" id="GO:0030288">
    <property type="term" value="C:outer membrane-bounded periplasmic space"/>
    <property type="evidence" value="ECO:0007669"/>
    <property type="project" value="TreeGrafter"/>
</dbReference>
<organism evidence="5 6">
    <name type="scientific">Herbihabitans rhizosphaerae</name>
    <dbReference type="NCBI Taxonomy" id="1872711"/>
    <lineage>
        <taxon>Bacteria</taxon>
        <taxon>Bacillati</taxon>
        <taxon>Actinomycetota</taxon>
        <taxon>Actinomycetes</taxon>
        <taxon>Pseudonocardiales</taxon>
        <taxon>Pseudonocardiaceae</taxon>
        <taxon>Herbihabitans</taxon>
    </lineage>
</organism>
<proteinExistence type="inferred from homology"/>
<evidence type="ECO:0000256" key="2">
    <source>
        <dbReference type="ARBA" id="ARBA00022448"/>
    </source>
</evidence>
<gene>
    <name evidence="5" type="ORF">EV193_12122</name>
</gene>
<keyword evidence="3" id="KW-0732">Signal</keyword>
<dbReference type="Gene3D" id="3.40.190.10">
    <property type="entry name" value="Periplasmic binding protein-like II"/>
    <property type="match status" value="2"/>
</dbReference>
<comment type="similarity">
    <text evidence="1">Belongs to the bacterial solute-binding protein 3 family.</text>
</comment>
<evidence type="ECO:0000256" key="3">
    <source>
        <dbReference type="ARBA" id="ARBA00022729"/>
    </source>
</evidence>
<evidence type="ECO:0000256" key="1">
    <source>
        <dbReference type="ARBA" id="ARBA00010333"/>
    </source>
</evidence>
<sequence>MIISACSLIVIGACSSSSSGGDEPKLTGPKITVGIKVDQPGIGVRAQDGTVSGFDVDVAKYVARHLGTDPSNVSFVEAVSADRETLLEQRKVDFVVASYSITDGRKARVDFAGPYLATGQSLLVRKSNADISGPDSLNNSDWRLCSVKGSTSAQLVKDQYAKSVTLQEFPSYRACVDAMREQAVDAVTTDEVILAGYVAEQPDLLKLVGSPFSFERYGVGLVKGDPRHAKVTEALRAMVGDGSWQKYAEANLGRAGKPMPPAPTVLDTP</sequence>
<keyword evidence="2" id="KW-0813">Transport</keyword>
<reference evidence="5 6" key="1">
    <citation type="submission" date="2019-02" db="EMBL/GenBank/DDBJ databases">
        <title>Genomic Encyclopedia of Type Strains, Phase IV (KMG-IV): sequencing the most valuable type-strain genomes for metagenomic binning, comparative biology and taxonomic classification.</title>
        <authorList>
            <person name="Goeker M."/>
        </authorList>
    </citation>
    <scope>NUCLEOTIDE SEQUENCE [LARGE SCALE GENOMIC DNA]</scope>
    <source>
        <strain evidence="5 6">DSM 101727</strain>
    </source>
</reference>
<protein>
    <submittedName>
        <fullName evidence="5">Amino acid ABC transporter substrate-binding protein (PAAT family)</fullName>
    </submittedName>
</protein>
<dbReference type="InterPro" id="IPR051455">
    <property type="entry name" value="Bact_solute-bind_prot3"/>
</dbReference>
<dbReference type="AlphaFoldDB" id="A0A4Q7KD55"/>
<feature type="domain" description="Solute-binding protein family 3/N-terminal" evidence="4">
    <location>
        <begin position="30"/>
        <end position="255"/>
    </location>
</feature>